<proteinExistence type="predicted"/>
<organism evidence="1 2">
    <name type="scientific">Cricetulus griseus</name>
    <name type="common">Chinese hamster</name>
    <name type="synonym">Cricetulus barabensis griseus</name>
    <dbReference type="NCBI Taxonomy" id="10029"/>
    <lineage>
        <taxon>Eukaryota</taxon>
        <taxon>Metazoa</taxon>
        <taxon>Chordata</taxon>
        <taxon>Craniata</taxon>
        <taxon>Vertebrata</taxon>
        <taxon>Euteleostomi</taxon>
        <taxon>Mammalia</taxon>
        <taxon>Eutheria</taxon>
        <taxon>Euarchontoglires</taxon>
        <taxon>Glires</taxon>
        <taxon>Rodentia</taxon>
        <taxon>Myomorpha</taxon>
        <taxon>Muroidea</taxon>
        <taxon>Cricetidae</taxon>
        <taxon>Cricetinae</taxon>
        <taxon>Cricetulus</taxon>
    </lineage>
</organism>
<accession>G3HU87</accession>
<name>G3HU87_CRIGR</name>
<reference evidence="2" key="1">
    <citation type="journal article" date="2011" name="Nat. Biotechnol.">
        <title>The genomic sequence of the Chinese hamster ovary (CHO)-K1 cell line.</title>
        <authorList>
            <person name="Xu X."/>
            <person name="Nagarajan H."/>
            <person name="Lewis N.E."/>
            <person name="Pan S."/>
            <person name="Cai Z."/>
            <person name="Liu X."/>
            <person name="Chen W."/>
            <person name="Xie M."/>
            <person name="Wang W."/>
            <person name="Hammond S."/>
            <person name="Andersen M.R."/>
            <person name="Neff N."/>
            <person name="Passarelli B."/>
            <person name="Koh W."/>
            <person name="Fan H.C."/>
            <person name="Wang J."/>
            <person name="Gui Y."/>
            <person name="Lee K.H."/>
            <person name="Betenbaugh M.J."/>
            <person name="Quake S.R."/>
            <person name="Famili I."/>
            <person name="Palsson B.O."/>
            <person name="Wang J."/>
        </authorList>
    </citation>
    <scope>NUCLEOTIDE SEQUENCE [LARGE SCALE GENOMIC DNA]</scope>
    <source>
        <strain evidence="2">CHO K1 cell line</strain>
    </source>
</reference>
<protein>
    <submittedName>
        <fullName evidence="1">Uncharacterized protein</fullName>
    </submittedName>
</protein>
<dbReference type="InParanoid" id="G3HU87"/>
<dbReference type="AlphaFoldDB" id="G3HU87"/>
<dbReference type="EMBL" id="JH000728">
    <property type="protein sequence ID" value="EGW13390.1"/>
    <property type="molecule type" value="Genomic_DNA"/>
</dbReference>
<evidence type="ECO:0000313" key="2">
    <source>
        <dbReference type="Proteomes" id="UP000001075"/>
    </source>
</evidence>
<evidence type="ECO:0000313" key="1">
    <source>
        <dbReference type="EMBL" id="EGW13390.1"/>
    </source>
</evidence>
<gene>
    <name evidence="1" type="ORF">I79_014495</name>
</gene>
<sequence length="88" mass="10438">MKMIQKMKKTLVAELTQMDHLQNDKNQHLSNSFYEIKTATKLSEMLYICNPSYFRDWGRRIESWSLACNICQDIASNKRSRHRNTPIS</sequence>
<dbReference type="Proteomes" id="UP000001075">
    <property type="component" value="Unassembled WGS sequence"/>
</dbReference>